<dbReference type="Pfam" id="PF00817">
    <property type="entry name" value="IMS"/>
    <property type="match status" value="1"/>
</dbReference>
<protein>
    <submittedName>
        <fullName evidence="4">Y-family DNA polymerase</fullName>
    </submittedName>
</protein>
<evidence type="ECO:0000256" key="1">
    <source>
        <dbReference type="ARBA" id="ARBA00010945"/>
    </source>
</evidence>
<dbReference type="PANTHER" id="PTHR35369">
    <property type="entry name" value="BLR3025 PROTEIN-RELATED"/>
    <property type="match status" value="1"/>
</dbReference>
<keyword evidence="5" id="KW-1185">Reference proteome</keyword>
<reference evidence="5" key="1">
    <citation type="journal article" date="2019" name="Int. J. Syst. Evol. Microbiol.">
        <title>The Global Catalogue of Microorganisms (GCM) 10K type strain sequencing project: providing services to taxonomists for standard genome sequencing and annotation.</title>
        <authorList>
            <consortium name="The Broad Institute Genomics Platform"/>
            <consortium name="The Broad Institute Genome Sequencing Center for Infectious Disease"/>
            <person name="Wu L."/>
            <person name="Ma J."/>
        </authorList>
    </citation>
    <scope>NUCLEOTIDE SEQUENCE [LARGE SCALE GENOMIC DNA]</scope>
    <source>
        <strain evidence="5">KCTC 42662</strain>
    </source>
</reference>
<proteinExistence type="inferred from homology"/>
<dbReference type="Gene3D" id="3.40.1170.60">
    <property type="match status" value="1"/>
</dbReference>
<dbReference type="InterPro" id="IPR043128">
    <property type="entry name" value="Rev_trsase/Diguanyl_cyclase"/>
</dbReference>
<evidence type="ECO:0000256" key="2">
    <source>
        <dbReference type="ARBA" id="ARBA00022763"/>
    </source>
</evidence>
<evidence type="ECO:0000313" key="5">
    <source>
        <dbReference type="Proteomes" id="UP001597545"/>
    </source>
</evidence>
<accession>A0ABW5KF57</accession>
<dbReference type="InterPro" id="IPR001126">
    <property type="entry name" value="UmuC"/>
</dbReference>
<organism evidence="4 5">
    <name type="scientific">Sphingobacterium suaedae</name>
    <dbReference type="NCBI Taxonomy" id="1686402"/>
    <lineage>
        <taxon>Bacteria</taxon>
        <taxon>Pseudomonadati</taxon>
        <taxon>Bacteroidota</taxon>
        <taxon>Sphingobacteriia</taxon>
        <taxon>Sphingobacteriales</taxon>
        <taxon>Sphingobacteriaceae</taxon>
        <taxon>Sphingobacterium</taxon>
    </lineage>
</organism>
<dbReference type="PANTHER" id="PTHR35369:SF2">
    <property type="entry name" value="BLR3025 PROTEIN"/>
    <property type="match status" value="1"/>
</dbReference>
<evidence type="ECO:0000259" key="3">
    <source>
        <dbReference type="Pfam" id="PF00817"/>
    </source>
</evidence>
<sequence>MEKRYVAIWFPFLVTDWYIRQFPLYKNVPLAAVLPLHGRMCITAVNRAAFNLGIHVNMVLADAKAAVPDLIIFQDTPKRSSTLLQKIGYWCIKYTPLIGLDGLGGLILDSTGCTHLWGGEKAYLSDIQLELSQRGYTVKVAVANTIGAAWALARYGNHNLPIDSPNINESLNSLPPEALRLEKTVIDRLYKLGLNTLDRFMNIPLSSLRRRFGAELVQRIEQFNGTREECIHPLKALDPYEEKLPCMEPIRTAKGIEIAIEKLVNRICNRLAKEGKGIRKAKMISYRVDGKLIPIEIGTNRPTVNKKHLLDLFVLQIQMIEPALGIELFTLHASHVEDLALYQERLWAVDRTVENKKLAELLDRLRGRDMDCHIHRYLPDEHHWPERAIRTATSLFEEATIPWPSNCTRPTRLLHPPEPVMVTAPIPDCPPLMFRYQDEVHYIKRADGPERIEREWWLEQGEHRDYYAVEDVKGNRYWLFRLGHYLGDRSPNWYLHGFFA</sequence>
<comment type="similarity">
    <text evidence="1">Belongs to the DNA polymerase type-Y family.</text>
</comment>
<dbReference type="Proteomes" id="UP001597545">
    <property type="component" value="Unassembled WGS sequence"/>
</dbReference>
<dbReference type="RefSeq" id="WP_380901138.1">
    <property type="nucleotide sequence ID" value="NZ_JBHUEG010000007.1"/>
</dbReference>
<keyword evidence="2" id="KW-0227">DNA damage</keyword>
<gene>
    <name evidence="4" type="ORF">ACFSR5_04475</name>
</gene>
<dbReference type="SUPFAM" id="SSF56672">
    <property type="entry name" value="DNA/RNA polymerases"/>
    <property type="match status" value="1"/>
</dbReference>
<dbReference type="CDD" id="cd03468">
    <property type="entry name" value="PolY_like"/>
    <property type="match status" value="1"/>
</dbReference>
<evidence type="ECO:0000313" key="4">
    <source>
        <dbReference type="EMBL" id="MFD2546900.1"/>
    </source>
</evidence>
<dbReference type="Gene3D" id="3.30.70.270">
    <property type="match status" value="1"/>
</dbReference>
<name>A0ABW5KF57_9SPHI</name>
<dbReference type="EMBL" id="JBHULR010000003">
    <property type="protein sequence ID" value="MFD2546900.1"/>
    <property type="molecule type" value="Genomic_DNA"/>
</dbReference>
<feature type="domain" description="UmuC" evidence="3">
    <location>
        <begin position="23"/>
        <end position="151"/>
    </location>
</feature>
<dbReference type="InterPro" id="IPR050356">
    <property type="entry name" value="SulA_CellDiv_inhibitor"/>
</dbReference>
<comment type="caution">
    <text evidence="4">The sequence shown here is derived from an EMBL/GenBank/DDBJ whole genome shotgun (WGS) entry which is preliminary data.</text>
</comment>
<dbReference type="InterPro" id="IPR043502">
    <property type="entry name" value="DNA/RNA_pol_sf"/>
</dbReference>